<protein>
    <recommendedName>
        <fullName evidence="7">E3 ubiquitin-protein ligase CHIP</fullName>
        <ecNumber evidence="2">2.3.2.27</ecNumber>
    </recommendedName>
    <alternativeName>
        <fullName evidence="8">RING-type E3 ubiquitin transferase CHIP</fullName>
    </alternativeName>
</protein>
<dbReference type="PROSITE" id="PS51698">
    <property type="entry name" value="U_BOX"/>
    <property type="match status" value="1"/>
</dbReference>
<dbReference type="SMART" id="SM00028">
    <property type="entry name" value="TPR"/>
    <property type="match status" value="3"/>
</dbReference>
<keyword evidence="3" id="KW-0808">Transferase</keyword>
<dbReference type="PANTHER" id="PTHR46803">
    <property type="entry name" value="E3 UBIQUITIN-PROTEIN LIGASE CHIP"/>
    <property type="match status" value="1"/>
</dbReference>
<evidence type="ECO:0000259" key="10">
    <source>
        <dbReference type="PROSITE" id="PS51698"/>
    </source>
</evidence>
<evidence type="ECO:0000256" key="5">
    <source>
        <dbReference type="ARBA" id="ARBA00022786"/>
    </source>
</evidence>
<dbReference type="GO" id="GO:0061630">
    <property type="term" value="F:ubiquitin protein ligase activity"/>
    <property type="evidence" value="ECO:0007669"/>
    <property type="project" value="UniProtKB-EC"/>
</dbReference>
<keyword evidence="12" id="KW-1185">Reference proteome</keyword>
<dbReference type="InterPro" id="IPR041312">
    <property type="entry name" value="CHIP_TPR_N"/>
</dbReference>
<dbReference type="PROSITE" id="PS50005">
    <property type="entry name" value="TPR"/>
    <property type="match status" value="1"/>
</dbReference>
<evidence type="ECO:0000256" key="7">
    <source>
        <dbReference type="ARBA" id="ARBA00044534"/>
    </source>
</evidence>
<dbReference type="InterPro" id="IPR011990">
    <property type="entry name" value="TPR-like_helical_dom_sf"/>
</dbReference>
<organism evidence="11 12">
    <name type="scientific">Funneliformis mosseae</name>
    <name type="common">Endomycorrhizal fungus</name>
    <name type="synonym">Glomus mosseae</name>
    <dbReference type="NCBI Taxonomy" id="27381"/>
    <lineage>
        <taxon>Eukaryota</taxon>
        <taxon>Fungi</taxon>
        <taxon>Fungi incertae sedis</taxon>
        <taxon>Mucoromycota</taxon>
        <taxon>Glomeromycotina</taxon>
        <taxon>Glomeromycetes</taxon>
        <taxon>Glomerales</taxon>
        <taxon>Glomeraceae</taxon>
        <taxon>Funneliformis</taxon>
    </lineage>
</organism>
<dbReference type="EMBL" id="CAJVPP010000204">
    <property type="protein sequence ID" value="CAG8455325.1"/>
    <property type="molecule type" value="Genomic_DNA"/>
</dbReference>
<dbReference type="Pfam" id="PF04564">
    <property type="entry name" value="U-box"/>
    <property type="match status" value="1"/>
</dbReference>
<dbReference type="SMART" id="SM00504">
    <property type="entry name" value="Ubox"/>
    <property type="match status" value="1"/>
</dbReference>
<feature type="domain" description="U-box" evidence="10">
    <location>
        <begin position="217"/>
        <end position="291"/>
    </location>
</feature>
<evidence type="ECO:0000313" key="12">
    <source>
        <dbReference type="Proteomes" id="UP000789375"/>
    </source>
</evidence>
<evidence type="ECO:0000313" key="11">
    <source>
        <dbReference type="EMBL" id="CAG8455325.1"/>
    </source>
</evidence>
<evidence type="ECO:0000256" key="9">
    <source>
        <dbReference type="PROSITE-ProRule" id="PRU00339"/>
    </source>
</evidence>
<dbReference type="Proteomes" id="UP000789375">
    <property type="component" value="Unassembled WGS sequence"/>
</dbReference>
<dbReference type="GO" id="GO:0051087">
    <property type="term" value="F:protein-folding chaperone binding"/>
    <property type="evidence" value="ECO:0007669"/>
    <property type="project" value="TreeGrafter"/>
</dbReference>
<dbReference type="Pfam" id="PF00515">
    <property type="entry name" value="TPR_1"/>
    <property type="match status" value="2"/>
</dbReference>
<feature type="repeat" description="TPR" evidence="9">
    <location>
        <begin position="8"/>
        <end position="41"/>
    </location>
</feature>
<evidence type="ECO:0000256" key="1">
    <source>
        <dbReference type="ARBA" id="ARBA00000900"/>
    </source>
</evidence>
<dbReference type="SUPFAM" id="SSF48452">
    <property type="entry name" value="TPR-like"/>
    <property type="match status" value="1"/>
</dbReference>
<keyword evidence="6 9" id="KW-0802">TPR repeat</keyword>
<evidence type="ECO:0000256" key="8">
    <source>
        <dbReference type="ARBA" id="ARBA00044543"/>
    </source>
</evidence>
<evidence type="ECO:0000256" key="6">
    <source>
        <dbReference type="ARBA" id="ARBA00022803"/>
    </source>
</evidence>
<dbReference type="InterPro" id="IPR003613">
    <property type="entry name" value="Ubox_domain"/>
</dbReference>
<dbReference type="InterPro" id="IPR045202">
    <property type="entry name" value="CHIP_RING-Ubox"/>
</dbReference>
<comment type="caution">
    <text evidence="11">The sequence shown here is derived from an EMBL/GenBank/DDBJ whole genome shotgun (WGS) entry which is preliminary data.</text>
</comment>
<sequence>MSNSVDRAETHKTKGNFHFGKKDYDSAIKDYSEAIAQNPRNAVYYTNRALCYLKLNKYDNVISDCETAISIDANSVKGHYMIGQALTEKEEFGLAISHLQKAYDHAIIDKVAFSAEIIQALLNARKKKWEVENQRRQKSESETLKYIKGLINAEREKQLQKVTQSKGSIGSTFSKLVNSHPMEIQDKINQINRAHDERLSQIEQVFAQSEENLRQGEIPEYFLDKISFNVMHDPVITPSGITYERTHLKEHFKKIGYFDPLSRRECRENDLYPNLALKEAIEDYLNKNGWAADY</sequence>
<dbReference type="Gene3D" id="3.30.40.10">
    <property type="entry name" value="Zinc/RING finger domain, C3HC4 (zinc finger)"/>
    <property type="match status" value="1"/>
</dbReference>
<comment type="catalytic activity">
    <reaction evidence="1">
        <text>S-ubiquitinyl-[E2 ubiquitin-conjugating enzyme]-L-cysteine + [acceptor protein]-L-lysine = [E2 ubiquitin-conjugating enzyme]-L-cysteine + N(6)-ubiquitinyl-[acceptor protein]-L-lysine.</text>
        <dbReference type="EC" id="2.3.2.27"/>
    </reaction>
</comment>
<keyword evidence="4" id="KW-0677">Repeat</keyword>
<dbReference type="CDD" id="cd16654">
    <property type="entry name" value="RING-Ubox_CHIP"/>
    <property type="match status" value="1"/>
</dbReference>
<name>A0A9N8VNH2_FUNMO</name>
<dbReference type="AlphaFoldDB" id="A0A9N8VNH2"/>
<dbReference type="Pfam" id="PF18391">
    <property type="entry name" value="CHIP_TPR_N"/>
    <property type="match status" value="1"/>
</dbReference>
<dbReference type="Gene3D" id="1.25.40.10">
    <property type="entry name" value="Tetratricopeptide repeat domain"/>
    <property type="match status" value="1"/>
</dbReference>
<evidence type="ECO:0000256" key="3">
    <source>
        <dbReference type="ARBA" id="ARBA00022679"/>
    </source>
</evidence>
<dbReference type="PANTHER" id="PTHR46803:SF2">
    <property type="entry name" value="E3 UBIQUITIN-PROTEIN LIGASE CHIP"/>
    <property type="match status" value="1"/>
</dbReference>
<dbReference type="InterPro" id="IPR013083">
    <property type="entry name" value="Znf_RING/FYVE/PHD"/>
</dbReference>
<dbReference type="EC" id="2.3.2.27" evidence="2"/>
<proteinExistence type="predicted"/>
<dbReference type="GO" id="GO:0071218">
    <property type="term" value="P:cellular response to misfolded protein"/>
    <property type="evidence" value="ECO:0007669"/>
    <property type="project" value="TreeGrafter"/>
</dbReference>
<evidence type="ECO:0000256" key="4">
    <source>
        <dbReference type="ARBA" id="ARBA00022737"/>
    </source>
</evidence>
<evidence type="ECO:0000256" key="2">
    <source>
        <dbReference type="ARBA" id="ARBA00012483"/>
    </source>
</evidence>
<dbReference type="InterPro" id="IPR019734">
    <property type="entry name" value="TPR_rpt"/>
</dbReference>
<gene>
    <name evidence="11" type="ORF">FMOSSE_LOCUS1755</name>
</gene>
<reference evidence="11" key="1">
    <citation type="submission" date="2021-06" db="EMBL/GenBank/DDBJ databases">
        <authorList>
            <person name="Kallberg Y."/>
            <person name="Tangrot J."/>
            <person name="Rosling A."/>
        </authorList>
    </citation>
    <scope>NUCLEOTIDE SEQUENCE</scope>
    <source>
        <strain evidence="11">87-6 pot B 2015</strain>
    </source>
</reference>
<dbReference type="Gene3D" id="6.10.140.2020">
    <property type="match status" value="1"/>
</dbReference>
<dbReference type="GO" id="GO:0005737">
    <property type="term" value="C:cytoplasm"/>
    <property type="evidence" value="ECO:0007669"/>
    <property type="project" value="TreeGrafter"/>
</dbReference>
<dbReference type="GO" id="GO:0000209">
    <property type="term" value="P:protein polyubiquitination"/>
    <property type="evidence" value="ECO:0007669"/>
    <property type="project" value="TreeGrafter"/>
</dbReference>
<accession>A0A9N8VNH2</accession>
<dbReference type="SUPFAM" id="SSF57850">
    <property type="entry name" value="RING/U-box"/>
    <property type="match status" value="1"/>
</dbReference>
<dbReference type="GO" id="GO:0006515">
    <property type="term" value="P:protein quality control for misfolded or incompletely synthesized proteins"/>
    <property type="evidence" value="ECO:0007669"/>
    <property type="project" value="TreeGrafter"/>
</dbReference>
<dbReference type="GO" id="GO:0045862">
    <property type="term" value="P:positive regulation of proteolysis"/>
    <property type="evidence" value="ECO:0007669"/>
    <property type="project" value="TreeGrafter"/>
</dbReference>
<dbReference type="GO" id="GO:0043161">
    <property type="term" value="P:proteasome-mediated ubiquitin-dependent protein catabolic process"/>
    <property type="evidence" value="ECO:0007669"/>
    <property type="project" value="TreeGrafter"/>
</dbReference>
<keyword evidence="5" id="KW-0833">Ubl conjugation pathway</keyword>